<dbReference type="InParanoid" id="B9RXX8"/>
<dbReference type="SUPFAM" id="SSF51110">
    <property type="entry name" value="alpha-D-mannose-specific plant lectins"/>
    <property type="match status" value="1"/>
</dbReference>
<dbReference type="EMBL" id="EQ973828">
    <property type="protein sequence ID" value="EEF43984.1"/>
    <property type="molecule type" value="Genomic_DNA"/>
</dbReference>
<dbReference type="InterPro" id="IPR001480">
    <property type="entry name" value="Bulb-type_lectin_dom"/>
</dbReference>
<dbReference type="Proteomes" id="UP000008311">
    <property type="component" value="Unassembled WGS sequence"/>
</dbReference>
<reference evidence="7" key="1">
    <citation type="journal article" date="2010" name="Nat. Biotechnol.">
        <title>Draft genome sequence of the oilseed species Ricinus communis.</title>
        <authorList>
            <person name="Chan A.P."/>
            <person name="Crabtree J."/>
            <person name="Zhao Q."/>
            <person name="Lorenzi H."/>
            <person name="Orvis J."/>
            <person name="Puiu D."/>
            <person name="Melake-Berhan A."/>
            <person name="Jones K.M."/>
            <person name="Redman J."/>
            <person name="Chen G."/>
            <person name="Cahoon E.B."/>
            <person name="Gedil M."/>
            <person name="Stanke M."/>
            <person name="Haas B.J."/>
            <person name="Wortman J.R."/>
            <person name="Fraser-Liggett C.M."/>
            <person name="Ravel J."/>
            <person name="Rabinowicz P.D."/>
        </authorList>
    </citation>
    <scope>NUCLEOTIDE SEQUENCE [LARGE SCALE GENOMIC DNA]</scope>
    <source>
        <strain evidence="7">cv. Hale</strain>
    </source>
</reference>
<dbReference type="CDD" id="cd00028">
    <property type="entry name" value="B_lectin"/>
    <property type="match status" value="1"/>
</dbReference>
<dbReference type="STRING" id="3988.B9RXX8"/>
<evidence type="ECO:0000256" key="1">
    <source>
        <dbReference type="ARBA" id="ARBA00022729"/>
    </source>
</evidence>
<dbReference type="FunFam" id="2.90.10.10:FF:000005">
    <property type="entry name" value="G-type lectin S-receptor-like serine/threonine-protein kinase"/>
    <property type="match status" value="1"/>
</dbReference>
<dbReference type="Gene3D" id="2.90.10.10">
    <property type="entry name" value="Bulb-type lectin domain"/>
    <property type="match status" value="1"/>
</dbReference>
<evidence type="ECO:0000313" key="7">
    <source>
        <dbReference type="Proteomes" id="UP000008311"/>
    </source>
</evidence>
<dbReference type="PANTHER" id="PTHR32444:SF130">
    <property type="entry name" value="RECEPTOR-LIKE SERINE_THREONINE-PROTEIN KINASE"/>
    <property type="match status" value="1"/>
</dbReference>
<name>B9RXX8_RICCO</name>
<evidence type="ECO:0000313" key="6">
    <source>
        <dbReference type="EMBL" id="EEF43984.1"/>
    </source>
</evidence>
<keyword evidence="1 4" id="KW-0732">Signal</keyword>
<feature type="chain" id="PRO_5002891436" description="Bulb-type lectin domain-containing protein" evidence="4">
    <location>
        <begin position="34"/>
        <end position="155"/>
    </location>
</feature>
<evidence type="ECO:0000256" key="4">
    <source>
        <dbReference type="SAM" id="SignalP"/>
    </source>
</evidence>
<evidence type="ECO:0000256" key="2">
    <source>
        <dbReference type="ARBA" id="ARBA00023157"/>
    </source>
</evidence>
<dbReference type="SMART" id="SM00108">
    <property type="entry name" value="B_lectin"/>
    <property type="match status" value="1"/>
</dbReference>
<evidence type="ECO:0000259" key="5">
    <source>
        <dbReference type="PROSITE" id="PS50927"/>
    </source>
</evidence>
<dbReference type="InterPro" id="IPR036426">
    <property type="entry name" value="Bulb-type_lectin_dom_sf"/>
</dbReference>
<protein>
    <recommendedName>
        <fullName evidence="5">Bulb-type lectin domain-containing protein</fullName>
    </recommendedName>
</protein>
<proteinExistence type="predicted"/>
<feature type="domain" description="Bulb-type lectin" evidence="5">
    <location>
        <begin position="34"/>
        <end position="155"/>
    </location>
</feature>
<accession>B9RXX8</accession>
<keyword evidence="7" id="KW-1185">Reference proteome</keyword>
<keyword evidence="3" id="KW-0325">Glycoprotein</keyword>
<dbReference type="PANTHER" id="PTHR32444">
    <property type="entry name" value="BULB-TYPE LECTIN DOMAIN-CONTAINING PROTEIN"/>
    <property type="match status" value="1"/>
</dbReference>
<dbReference type="PROSITE" id="PS50927">
    <property type="entry name" value="BULB_LECTIN"/>
    <property type="match status" value="1"/>
</dbReference>
<gene>
    <name evidence="6" type="ORF">RCOM_0906880</name>
</gene>
<feature type="signal peptide" evidence="4">
    <location>
        <begin position="1"/>
        <end position="33"/>
    </location>
</feature>
<keyword evidence="2" id="KW-1015">Disulfide bond</keyword>
<evidence type="ECO:0000256" key="3">
    <source>
        <dbReference type="ARBA" id="ARBA00023180"/>
    </source>
</evidence>
<dbReference type="AlphaFoldDB" id="B9RXX8"/>
<organism evidence="6 7">
    <name type="scientific">Ricinus communis</name>
    <name type="common">Castor bean</name>
    <dbReference type="NCBI Taxonomy" id="3988"/>
    <lineage>
        <taxon>Eukaryota</taxon>
        <taxon>Viridiplantae</taxon>
        <taxon>Streptophyta</taxon>
        <taxon>Embryophyta</taxon>
        <taxon>Tracheophyta</taxon>
        <taxon>Spermatophyta</taxon>
        <taxon>Magnoliopsida</taxon>
        <taxon>eudicotyledons</taxon>
        <taxon>Gunneridae</taxon>
        <taxon>Pentapetalae</taxon>
        <taxon>rosids</taxon>
        <taxon>fabids</taxon>
        <taxon>Malpighiales</taxon>
        <taxon>Euphorbiaceae</taxon>
        <taxon>Acalyphoideae</taxon>
        <taxon>Acalypheae</taxon>
        <taxon>Ricinus</taxon>
    </lineage>
</organism>
<sequence length="155" mass="17364">MTEGQLFQNFMAAAKRGLLHFCFLFLRLTFSNSADTITTDQSFKEDDLLVSKGNNFAFGFFSPGSSSNRYLGIWFHEIPERSIVWVANRNSPITGSSAVSSINQYGNLILYNDPDQRVLAWSTDVTEDAARTCVAQLLDTGNLVLLEPASRRIVW</sequence>
<dbReference type="Pfam" id="PF01453">
    <property type="entry name" value="B_lectin"/>
    <property type="match status" value="1"/>
</dbReference>